<dbReference type="InterPro" id="IPR012934">
    <property type="entry name" value="Znf_AD"/>
</dbReference>
<dbReference type="Pfam" id="PF07776">
    <property type="entry name" value="zf-AD"/>
    <property type="match status" value="1"/>
</dbReference>
<dbReference type="SUPFAM" id="SSF57667">
    <property type="entry name" value="beta-beta-alpha zinc fingers"/>
    <property type="match status" value="6"/>
</dbReference>
<dbReference type="Pfam" id="PF23561">
    <property type="entry name" value="zf-C2H2_15"/>
    <property type="match status" value="1"/>
</dbReference>
<evidence type="ECO:0000256" key="5">
    <source>
        <dbReference type="PROSITE-ProRule" id="PRU00042"/>
    </source>
</evidence>
<dbReference type="PROSITE" id="PS00028">
    <property type="entry name" value="ZINC_FINGER_C2H2_1"/>
    <property type="match status" value="9"/>
</dbReference>
<dbReference type="SMART" id="SM00868">
    <property type="entry name" value="zf-AD"/>
    <property type="match status" value="2"/>
</dbReference>
<feature type="binding site" evidence="6">
    <location>
        <position position="53"/>
    </location>
    <ligand>
        <name>Zn(2+)</name>
        <dbReference type="ChEBI" id="CHEBI:29105"/>
    </ligand>
</feature>
<evidence type="ECO:0000256" key="2">
    <source>
        <dbReference type="ARBA" id="ARBA00022737"/>
    </source>
</evidence>
<keyword evidence="4 6" id="KW-0862">Zinc</keyword>
<dbReference type="EMBL" id="GANO01004255">
    <property type="protein sequence ID" value="JAB55616.1"/>
    <property type="molecule type" value="mRNA"/>
</dbReference>
<evidence type="ECO:0000256" key="4">
    <source>
        <dbReference type="ARBA" id="ARBA00022833"/>
    </source>
</evidence>
<feature type="binding site" evidence="6">
    <location>
        <position position="11"/>
    </location>
    <ligand>
        <name>Zn(2+)</name>
        <dbReference type="ChEBI" id="CHEBI:29105"/>
    </ligand>
</feature>
<feature type="domain" description="C2H2-type" evidence="7">
    <location>
        <begin position="276"/>
        <end position="303"/>
    </location>
</feature>
<evidence type="ECO:0000313" key="9">
    <source>
        <dbReference type="EMBL" id="JAB55616.1"/>
    </source>
</evidence>
<dbReference type="GO" id="GO:0005634">
    <property type="term" value="C:nucleus"/>
    <property type="evidence" value="ECO:0007669"/>
    <property type="project" value="InterPro"/>
</dbReference>
<feature type="domain" description="C2H2-type" evidence="7">
    <location>
        <begin position="526"/>
        <end position="553"/>
    </location>
</feature>
<organism evidence="9">
    <name type="scientific">Corethrella appendiculata</name>
    <dbReference type="NCBI Taxonomy" id="1370023"/>
    <lineage>
        <taxon>Eukaryota</taxon>
        <taxon>Metazoa</taxon>
        <taxon>Ecdysozoa</taxon>
        <taxon>Arthropoda</taxon>
        <taxon>Hexapoda</taxon>
        <taxon>Insecta</taxon>
        <taxon>Pterygota</taxon>
        <taxon>Neoptera</taxon>
        <taxon>Endopterygota</taxon>
        <taxon>Diptera</taxon>
        <taxon>Nematocera</taxon>
        <taxon>Culicoidea</taxon>
        <taxon>Chaoboridae</taxon>
        <taxon>Corethrella</taxon>
    </lineage>
</organism>
<dbReference type="AlphaFoldDB" id="U5EN56"/>
<sequence>MKLFPQTCRFCLSNHSEENESVFKRINEDIINELLIDAYKFDISETQIFTNVCSNCESNINISYTLYKMFQQANDLFQTIITNKNINNDRTLSDDYLNVKIEIVDQDIEYNLQIDNSQTEEETTIVKEDVDEDGVIIEENVEDFVQSDYGEDDDVIVEQDERKLKCYICSLQFKTVEKLKIHLDEHTEIIPYDCPICFLVIEDTNIVNEHFRFHEEPFGCLYCDQVFGSAEELDEHKIECNGYKCRHCNERFELHKDFLNHEKNEHKCLNLSTDGYQCQKCKHVFTQRGNLLRHMKNICGIRRECKYCHKVFTSSGPFTMHMKKCLKVLNQSKKDKFYANKCTTCNKSFSNNSGYANHIFKFHPEIKIELPRCDFCKRRFTSLERCKRHRLLHKVPSFGIPKQKPNENICQFCQQDFQYHKELIQHLTEVHGNQTLEFFCCDICHSTFTTENKLRKHHYNVHGKGGEKHLVCSHCGKSFHKKQTLREHENIHLGIVNYCCEICNKTFNYKVGFDRHKLVHTEERKHHCDCCEKSFKSKYKLTVHRRIHTGEKPYECPTCLAKFSDGSSFSKHKKKH</sequence>
<feature type="binding site" evidence="6">
    <location>
        <position position="56"/>
    </location>
    <ligand>
        <name>Zn(2+)</name>
        <dbReference type="ChEBI" id="CHEBI:29105"/>
    </ligand>
</feature>
<dbReference type="PROSITE" id="PS50157">
    <property type="entry name" value="ZINC_FINGER_C2H2_2"/>
    <property type="match status" value="9"/>
</dbReference>
<dbReference type="InterPro" id="IPR013087">
    <property type="entry name" value="Znf_C2H2_type"/>
</dbReference>
<dbReference type="SMART" id="SM00355">
    <property type="entry name" value="ZnF_C2H2"/>
    <property type="match status" value="14"/>
</dbReference>
<feature type="domain" description="C2H2-type" evidence="7">
    <location>
        <begin position="340"/>
        <end position="368"/>
    </location>
</feature>
<accession>U5EN56</accession>
<feature type="domain" description="C2H2-type" evidence="7">
    <location>
        <begin position="470"/>
        <end position="494"/>
    </location>
</feature>
<feature type="non-terminal residue" evidence="9">
    <location>
        <position position="576"/>
    </location>
</feature>
<reference evidence="9" key="1">
    <citation type="journal article" date="2014" name="Insect Biochem. Mol. Biol.">
        <title>An insight into the sialome of the frog biting fly, Corethrella appendiculata.</title>
        <authorList>
            <person name="Ribeiro J.M.C."/>
            <person name="Chagas A.C."/>
            <person name="Pham V.M."/>
            <person name="Lounibos L.P."/>
            <person name="Calvo E."/>
        </authorList>
    </citation>
    <scope>NUCLEOTIDE SEQUENCE</scope>
    <source>
        <tissue evidence="9">Salivary glands</tissue>
    </source>
</reference>
<evidence type="ECO:0000259" key="8">
    <source>
        <dbReference type="PROSITE" id="PS51915"/>
    </source>
</evidence>
<dbReference type="PANTHER" id="PTHR24379:SF121">
    <property type="entry name" value="C2H2-TYPE DOMAIN-CONTAINING PROTEIN"/>
    <property type="match status" value="1"/>
</dbReference>
<feature type="domain" description="C2H2-type" evidence="7">
    <location>
        <begin position="243"/>
        <end position="266"/>
    </location>
</feature>
<name>U5EN56_9DIPT</name>
<evidence type="ECO:0000256" key="6">
    <source>
        <dbReference type="PROSITE-ProRule" id="PRU01263"/>
    </source>
</evidence>
<dbReference type="GO" id="GO:0008270">
    <property type="term" value="F:zinc ion binding"/>
    <property type="evidence" value="ECO:0007669"/>
    <property type="project" value="UniProtKB-UniRule"/>
</dbReference>
<evidence type="ECO:0000259" key="7">
    <source>
        <dbReference type="PROSITE" id="PS50157"/>
    </source>
</evidence>
<feature type="binding site" evidence="6">
    <location>
        <position position="8"/>
    </location>
    <ligand>
        <name>Zn(2+)</name>
        <dbReference type="ChEBI" id="CHEBI:29105"/>
    </ligand>
</feature>
<evidence type="ECO:0000256" key="1">
    <source>
        <dbReference type="ARBA" id="ARBA00022723"/>
    </source>
</evidence>
<dbReference type="PROSITE" id="PS51915">
    <property type="entry name" value="ZAD"/>
    <property type="match status" value="1"/>
</dbReference>
<evidence type="ECO:0000256" key="3">
    <source>
        <dbReference type="ARBA" id="ARBA00022771"/>
    </source>
</evidence>
<protein>
    <submittedName>
        <fullName evidence="9">Uncharacterized protein</fullName>
    </submittedName>
</protein>
<feature type="domain" description="C2H2-type" evidence="7">
    <location>
        <begin position="164"/>
        <end position="191"/>
    </location>
</feature>
<dbReference type="InterPro" id="IPR056436">
    <property type="entry name" value="Znf-C2H2_ZIC1-5/GLI1-3-like"/>
</dbReference>
<keyword evidence="1 6" id="KW-0479">Metal-binding</keyword>
<proteinExistence type="evidence at transcript level"/>
<keyword evidence="3 5" id="KW-0863">Zinc-finger</keyword>
<feature type="domain" description="C2H2-type" evidence="7">
    <location>
        <begin position="554"/>
        <end position="576"/>
    </location>
</feature>
<feature type="domain" description="C2H2-type" evidence="7">
    <location>
        <begin position="498"/>
        <end position="525"/>
    </location>
</feature>
<dbReference type="Pfam" id="PF00096">
    <property type="entry name" value="zf-C2H2"/>
    <property type="match status" value="4"/>
</dbReference>
<feature type="domain" description="ZAD" evidence="8">
    <location>
        <begin position="6"/>
        <end position="80"/>
    </location>
</feature>
<keyword evidence="2" id="KW-0677">Repeat</keyword>
<feature type="domain" description="C2H2-type" evidence="7">
    <location>
        <begin position="439"/>
        <end position="462"/>
    </location>
</feature>
<dbReference type="Gene3D" id="3.30.160.60">
    <property type="entry name" value="Classic Zinc Finger"/>
    <property type="match status" value="9"/>
</dbReference>
<dbReference type="InterPro" id="IPR036236">
    <property type="entry name" value="Znf_C2H2_sf"/>
</dbReference>
<dbReference type="PANTHER" id="PTHR24379">
    <property type="entry name" value="KRAB AND ZINC FINGER DOMAIN-CONTAINING"/>
    <property type="match status" value="1"/>
</dbReference>